<evidence type="ECO:0000313" key="1">
    <source>
        <dbReference type="EMBL" id="MBD2775754.1"/>
    </source>
</evidence>
<name>A0A8J7C7K9_9CYAN</name>
<dbReference type="AlphaFoldDB" id="A0A8J7C7K9"/>
<reference evidence="1" key="1">
    <citation type="submission" date="2020-09" db="EMBL/GenBank/DDBJ databases">
        <title>Iningainema tapete sp. nov. (Scytonemataceae, Cyanobacteria) from greenhouses in central Florida (USA) produces two types of nodularin with biosynthetic potential for microcystin-LR and anabaenopeptins.</title>
        <authorList>
            <person name="Berthold D.E."/>
            <person name="Lefler F.W."/>
            <person name="Huang I.-S."/>
            <person name="Abdulla H."/>
            <person name="Zimba P.V."/>
            <person name="Laughinghouse H.D. IV."/>
        </authorList>
    </citation>
    <scope>NUCLEOTIDE SEQUENCE</scope>
    <source>
        <strain evidence="1">BLCCT55</strain>
    </source>
</reference>
<protein>
    <submittedName>
        <fullName evidence="1">Uncharacterized protein</fullName>
    </submittedName>
</protein>
<sequence length="172" mass="19933">MIKNYLQYEYSKEWAKKFDETNRKLHANEEKRLKDPEGWQLLQDSNEALRQSLLDEISEYEILVAHNPNEPITLTANSMNKLSDLLIKARIAFKITSDELAALRDRTKQQIKSFEDKDYQNASFLDFLAVSDALGIKILEGRFVAELDDFYKEHLAAVRQTENVNTTFKAAS</sequence>
<evidence type="ECO:0000313" key="2">
    <source>
        <dbReference type="Proteomes" id="UP000629098"/>
    </source>
</evidence>
<dbReference type="GO" id="GO:0003677">
    <property type="term" value="F:DNA binding"/>
    <property type="evidence" value="ECO:0007669"/>
    <property type="project" value="InterPro"/>
</dbReference>
<dbReference type="RefSeq" id="WP_190834620.1">
    <property type="nucleotide sequence ID" value="NZ_CAWPPI010000085.1"/>
</dbReference>
<dbReference type="SUPFAM" id="SSF47413">
    <property type="entry name" value="lambda repressor-like DNA-binding domains"/>
    <property type="match status" value="1"/>
</dbReference>
<comment type="caution">
    <text evidence="1">The sequence shown here is derived from an EMBL/GenBank/DDBJ whole genome shotgun (WGS) entry which is preliminary data.</text>
</comment>
<keyword evidence="2" id="KW-1185">Reference proteome</keyword>
<proteinExistence type="predicted"/>
<organism evidence="1 2">
    <name type="scientific">Iningainema tapete BLCC-T55</name>
    <dbReference type="NCBI Taxonomy" id="2748662"/>
    <lineage>
        <taxon>Bacteria</taxon>
        <taxon>Bacillati</taxon>
        <taxon>Cyanobacteriota</taxon>
        <taxon>Cyanophyceae</taxon>
        <taxon>Nostocales</taxon>
        <taxon>Scytonemataceae</taxon>
        <taxon>Iningainema tapete</taxon>
    </lineage>
</organism>
<dbReference type="EMBL" id="JACXAE010000085">
    <property type="protein sequence ID" value="MBD2775754.1"/>
    <property type="molecule type" value="Genomic_DNA"/>
</dbReference>
<dbReference type="InterPro" id="IPR010982">
    <property type="entry name" value="Lambda_DNA-bd_dom_sf"/>
</dbReference>
<dbReference type="Proteomes" id="UP000629098">
    <property type="component" value="Unassembled WGS sequence"/>
</dbReference>
<gene>
    <name evidence="1" type="ORF">ICL16_27775</name>
</gene>
<accession>A0A8J7C7K9</accession>